<dbReference type="EMBL" id="JAACAK010000049">
    <property type="protein sequence ID" value="NIR74803.1"/>
    <property type="molecule type" value="Genomic_DNA"/>
</dbReference>
<dbReference type="SMART" id="SM00834">
    <property type="entry name" value="CxxC_CXXC_SSSS"/>
    <property type="match status" value="1"/>
</dbReference>
<dbReference type="Pfam" id="PF09723">
    <property type="entry name" value="Zn_ribbon_8"/>
    <property type="match status" value="1"/>
</dbReference>
<reference evidence="2 3" key="1">
    <citation type="submission" date="2020-01" db="EMBL/GenBank/DDBJ databases">
        <title>Genomes assembled from Gulf of Kutch pelagic sediment metagenomes.</title>
        <authorList>
            <person name="Chandrashekar M."/>
            <person name="Mahajan M.S."/>
            <person name="Dave K.J."/>
            <person name="Vatsa P."/>
            <person name="Nathani N.M."/>
        </authorList>
    </citation>
    <scope>NUCLEOTIDE SEQUENCE [LARGE SCALE GENOMIC DNA]</scope>
    <source>
        <strain evidence="2">KS3-K002</strain>
    </source>
</reference>
<dbReference type="Proteomes" id="UP000702544">
    <property type="component" value="Unassembled WGS sequence"/>
</dbReference>
<gene>
    <name evidence="2" type="ORF">GWO12_06780</name>
</gene>
<evidence type="ECO:0000313" key="2">
    <source>
        <dbReference type="EMBL" id="NIR74803.1"/>
    </source>
</evidence>
<name>A0AAE4Z896_9BACT</name>
<protein>
    <submittedName>
        <fullName evidence="2">Zinc ribbon domain-containing protein</fullName>
    </submittedName>
</protein>
<organism evidence="2 3">
    <name type="scientific">Candidatus Kutchimonas denitrificans</name>
    <dbReference type="NCBI Taxonomy" id="3056748"/>
    <lineage>
        <taxon>Bacteria</taxon>
        <taxon>Pseudomonadati</taxon>
        <taxon>Gemmatimonadota</taxon>
        <taxon>Gemmatimonadia</taxon>
        <taxon>Candidatus Palauibacterales</taxon>
        <taxon>Candidatus Palauibacteraceae</taxon>
        <taxon>Candidatus Kutchimonas</taxon>
    </lineage>
</organism>
<evidence type="ECO:0000259" key="1">
    <source>
        <dbReference type="PROSITE" id="PS50157"/>
    </source>
</evidence>
<proteinExistence type="predicted"/>
<dbReference type="InterPro" id="IPR013429">
    <property type="entry name" value="Regulatory_FmdB_Zinc_ribbon"/>
</dbReference>
<dbReference type="PROSITE" id="PS50157">
    <property type="entry name" value="ZINC_FINGER_C2H2_2"/>
    <property type="match status" value="1"/>
</dbReference>
<comment type="caution">
    <text evidence="2">The sequence shown here is derived from an EMBL/GenBank/DDBJ whole genome shotgun (WGS) entry which is preliminary data.</text>
</comment>
<dbReference type="Gene3D" id="2.20.28.30">
    <property type="entry name" value="RNA polymerase ii, chain L"/>
    <property type="match status" value="1"/>
</dbReference>
<dbReference type="InterPro" id="IPR013087">
    <property type="entry name" value="Znf_C2H2_type"/>
</dbReference>
<dbReference type="AlphaFoldDB" id="A0AAE4Z896"/>
<feature type="domain" description="C2H2-type" evidence="1">
    <location>
        <begin position="6"/>
        <end position="38"/>
    </location>
</feature>
<evidence type="ECO:0000313" key="3">
    <source>
        <dbReference type="Proteomes" id="UP000702544"/>
    </source>
</evidence>
<dbReference type="NCBIfam" id="TIGR02605">
    <property type="entry name" value="CxxC_CxxC_SSSS"/>
    <property type="match status" value="1"/>
</dbReference>
<sequence length="54" mass="6361">MPLYEYTCKECGKDFTLRLRISEHEKKKPKCPKCGSRKLEQQYSAFFAKTAKKS</sequence>
<accession>A0AAE4Z896</accession>